<evidence type="ECO:0000313" key="2">
    <source>
        <dbReference type="Proteomes" id="UP000235347"/>
    </source>
</evidence>
<sequence length="92" mass="9581">MTAPKHTPPELEAYGPYVSARRGDTTHQVADCSMAQHGADYARQFAASVDMLTALETVLAGGHLTTGEQAIVANAIAKATGKSIDEVLRIGG</sequence>
<dbReference type="Proteomes" id="UP000235347">
    <property type="component" value="Unassembled WGS sequence"/>
</dbReference>
<comment type="caution">
    <text evidence="1">The sequence shown here is derived from an EMBL/GenBank/DDBJ whole genome shotgun (WGS) entry which is preliminary data.</text>
</comment>
<dbReference type="AlphaFoldDB" id="A0A2N7VQ46"/>
<name>A0A2N7VQ46_9BURK</name>
<evidence type="ECO:0000313" key="1">
    <source>
        <dbReference type="EMBL" id="PMS19280.1"/>
    </source>
</evidence>
<organism evidence="1 2">
    <name type="scientific">Trinickia soli</name>
    <dbReference type="NCBI Taxonomy" id="380675"/>
    <lineage>
        <taxon>Bacteria</taxon>
        <taxon>Pseudomonadati</taxon>
        <taxon>Pseudomonadota</taxon>
        <taxon>Betaproteobacteria</taxon>
        <taxon>Burkholderiales</taxon>
        <taxon>Burkholderiaceae</taxon>
        <taxon>Trinickia</taxon>
    </lineage>
</organism>
<proteinExistence type="predicted"/>
<accession>A0A2N7VQ46</accession>
<dbReference type="EMBL" id="PNYB01000022">
    <property type="protein sequence ID" value="PMS19280.1"/>
    <property type="molecule type" value="Genomic_DNA"/>
</dbReference>
<gene>
    <name evidence="1" type="ORF">C0Z19_21860</name>
</gene>
<reference evidence="1 2" key="1">
    <citation type="submission" date="2018-01" db="EMBL/GenBank/DDBJ databases">
        <title>Whole genome analyses suggest that Burkholderia sensu lato contains two further novel genera in the rhizoxinica-symbiotica group Mycetohabitans gen. nov., and Trinickia gen. nov.: implications for the evolution of diazotrophy and nodulation in the Burkholderiaceae.</title>
        <authorList>
            <person name="Estrada-de los Santos P."/>
            <person name="Palmer M."/>
            <person name="Chavez-Ramirez B."/>
            <person name="Beukes C."/>
            <person name="Steenkamp E.T."/>
            <person name="Hirsch A.M."/>
            <person name="Manyaka P."/>
            <person name="Maluk M."/>
            <person name="Lafos M."/>
            <person name="Crook M."/>
            <person name="Gross E."/>
            <person name="Simon M.F."/>
            <person name="Bueno dos Reis Junior F."/>
            <person name="Poole P.S."/>
            <person name="Venter S.N."/>
            <person name="James E.K."/>
        </authorList>
    </citation>
    <scope>NUCLEOTIDE SEQUENCE [LARGE SCALE GENOMIC DNA]</scope>
    <source>
        <strain evidence="1 2">GP25-8</strain>
    </source>
</reference>
<protein>
    <submittedName>
        <fullName evidence="1">Uncharacterized protein</fullName>
    </submittedName>
</protein>
<keyword evidence="2" id="KW-1185">Reference proteome</keyword>
<dbReference type="RefSeq" id="WP_102611928.1">
    <property type="nucleotide sequence ID" value="NZ_CADIKD010000002.1"/>
</dbReference>